<dbReference type="InterPro" id="IPR023210">
    <property type="entry name" value="NADP_OxRdtase_dom"/>
</dbReference>
<dbReference type="GO" id="GO:0016616">
    <property type="term" value="F:oxidoreductase activity, acting on the CH-OH group of donors, NAD or NADP as acceptor"/>
    <property type="evidence" value="ECO:0007669"/>
    <property type="project" value="UniProtKB-ARBA"/>
</dbReference>
<organism evidence="8 9">
    <name type="scientific">Enteractinococcus helveticum</name>
    <dbReference type="NCBI Taxonomy" id="1837282"/>
    <lineage>
        <taxon>Bacteria</taxon>
        <taxon>Bacillati</taxon>
        <taxon>Actinomycetota</taxon>
        <taxon>Actinomycetes</taxon>
        <taxon>Micrococcales</taxon>
        <taxon>Micrococcaceae</taxon>
    </lineage>
</organism>
<dbReference type="EMBL" id="LXEY01000010">
    <property type="protein sequence ID" value="OAV62615.1"/>
    <property type="molecule type" value="Genomic_DNA"/>
</dbReference>
<evidence type="ECO:0000256" key="5">
    <source>
        <dbReference type="PIRSR" id="PIRSR000097-2"/>
    </source>
</evidence>
<evidence type="ECO:0000256" key="1">
    <source>
        <dbReference type="ARBA" id="ARBA00007905"/>
    </source>
</evidence>
<feature type="active site" description="Proton donor" evidence="4">
    <location>
        <position position="43"/>
    </location>
</feature>
<evidence type="ECO:0000256" key="2">
    <source>
        <dbReference type="ARBA" id="ARBA00022857"/>
    </source>
</evidence>
<evidence type="ECO:0000313" key="9">
    <source>
        <dbReference type="Proteomes" id="UP000078292"/>
    </source>
</evidence>
<dbReference type="STRING" id="1837282.A6F49_05475"/>
<dbReference type="InterPro" id="IPR018170">
    <property type="entry name" value="Aldo/ket_reductase_CS"/>
</dbReference>
<evidence type="ECO:0000256" key="3">
    <source>
        <dbReference type="ARBA" id="ARBA00023002"/>
    </source>
</evidence>
<keyword evidence="9" id="KW-1185">Reference proteome</keyword>
<feature type="domain" description="NADP-dependent oxidoreductase" evidence="7">
    <location>
        <begin position="6"/>
        <end position="252"/>
    </location>
</feature>
<feature type="site" description="Lowers pKa of active site Tyr" evidence="6">
    <location>
        <position position="68"/>
    </location>
</feature>
<dbReference type="SUPFAM" id="SSF51430">
    <property type="entry name" value="NAD(P)-linked oxidoreductase"/>
    <property type="match status" value="1"/>
</dbReference>
<dbReference type="PROSITE" id="PS00062">
    <property type="entry name" value="ALDOKETO_REDUCTASE_2"/>
    <property type="match status" value="1"/>
</dbReference>
<evidence type="ECO:0000259" key="7">
    <source>
        <dbReference type="Pfam" id="PF00248"/>
    </source>
</evidence>
<dbReference type="FunFam" id="3.20.20.100:FF:000002">
    <property type="entry name" value="2,5-diketo-D-gluconic acid reductase A"/>
    <property type="match status" value="1"/>
</dbReference>
<feature type="binding site" evidence="5">
    <location>
        <position position="101"/>
    </location>
    <ligand>
        <name>substrate</name>
    </ligand>
</feature>
<comment type="caution">
    <text evidence="8">The sequence shown here is derived from an EMBL/GenBank/DDBJ whole genome shotgun (WGS) entry which is preliminary data.</text>
</comment>
<dbReference type="PIRSF" id="PIRSF000097">
    <property type="entry name" value="AKR"/>
    <property type="match status" value="1"/>
</dbReference>
<name>A0A1B7M228_9MICC</name>
<protein>
    <recommendedName>
        <fullName evidence="7">NADP-dependent oxidoreductase domain-containing protein</fullName>
    </recommendedName>
</protein>
<keyword evidence="3" id="KW-0560">Oxidoreductase</keyword>
<dbReference type="RefSeq" id="WP_043056908.1">
    <property type="nucleotide sequence ID" value="NZ_LXEY01000010.1"/>
</dbReference>
<gene>
    <name evidence="8" type="ORF">A6F49_05475</name>
</gene>
<dbReference type="OrthoDB" id="9804790at2"/>
<dbReference type="InterPro" id="IPR020471">
    <property type="entry name" value="AKR"/>
</dbReference>
<dbReference type="Pfam" id="PF00248">
    <property type="entry name" value="Aldo_ket_red"/>
    <property type="match status" value="1"/>
</dbReference>
<dbReference type="PRINTS" id="PR00069">
    <property type="entry name" value="ALDKETRDTASE"/>
</dbReference>
<evidence type="ECO:0000256" key="4">
    <source>
        <dbReference type="PIRSR" id="PIRSR000097-1"/>
    </source>
</evidence>
<dbReference type="InterPro" id="IPR036812">
    <property type="entry name" value="NAD(P)_OxRdtase_dom_sf"/>
</dbReference>
<keyword evidence="2" id="KW-0521">NADP</keyword>
<dbReference type="PANTHER" id="PTHR43827">
    <property type="entry name" value="2,5-DIKETO-D-GLUCONIC ACID REDUCTASE"/>
    <property type="match status" value="1"/>
</dbReference>
<comment type="similarity">
    <text evidence="1">Belongs to the aldo/keto reductase family.</text>
</comment>
<proteinExistence type="inferred from homology"/>
<dbReference type="AlphaFoldDB" id="A0A1B7M228"/>
<sequence length="267" mass="30112">MRSELIGFGTLVQAGRDNPDIYRTATLSALDAGYRILDTALRYENEVQVGQAIAQSDVPREQIKVTTKIPGRFQGYHEAKTSIIRSLIDLDQAYVDAALIHWPLPRHHKYVDTWRALIELRDAGLVRTIGVSNFLPEHLQRLADETGEMPAINQVEMHPYFGQAQLRAFHKAHGIQTQAWSPLGRTTDMIKDPVLTKVAEKHSVTPVEVVLAWHVHHGSVPLPASSNAERQRANLHFIVELDDQDIAEIDGLERGRIYQDPATHEEF</sequence>
<evidence type="ECO:0000313" key="8">
    <source>
        <dbReference type="EMBL" id="OAV62615.1"/>
    </source>
</evidence>
<dbReference type="PANTHER" id="PTHR43827:SF3">
    <property type="entry name" value="NADP-DEPENDENT OXIDOREDUCTASE DOMAIN-CONTAINING PROTEIN"/>
    <property type="match status" value="1"/>
</dbReference>
<accession>A0A1B7M228</accession>
<evidence type="ECO:0000256" key="6">
    <source>
        <dbReference type="PIRSR" id="PIRSR000097-3"/>
    </source>
</evidence>
<reference evidence="8 9" key="1">
    <citation type="submission" date="2016-04" db="EMBL/GenBank/DDBJ databases">
        <title>First whole genome shotgun sequence of the bacterium Enteractinococcus sp. strain UASWS1574.</title>
        <authorList>
            <person name="Crovadore J."/>
            <person name="Chablais R."/>
            <person name="Lefort F."/>
        </authorList>
    </citation>
    <scope>NUCLEOTIDE SEQUENCE [LARGE SCALE GENOMIC DNA]</scope>
    <source>
        <strain evidence="8 9">UASWS1574</strain>
    </source>
</reference>
<dbReference type="Gene3D" id="3.20.20.100">
    <property type="entry name" value="NADP-dependent oxidoreductase domain"/>
    <property type="match status" value="1"/>
</dbReference>
<dbReference type="Proteomes" id="UP000078292">
    <property type="component" value="Unassembled WGS sequence"/>
</dbReference>